<dbReference type="RefSeq" id="WP_187542002.1">
    <property type="nucleotide sequence ID" value="NZ_CP060717.1"/>
</dbReference>
<keyword evidence="2" id="KW-0732">Signal</keyword>
<dbReference type="AlphaFoldDB" id="A0A7G9SAX9"/>
<evidence type="ECO:0000256" key="2">
    <source>
        <dbReference type="SAM" id="SignalP"/>
    </source>
</evidence>
<evidence type="ECO:0000313" key="3">
    <source>
        <dbReference type="EMBL" id="QNN65004.1"/>
    </source>
</evidence>
<organism evidence="3 4">
    <name type="scientific">Sphingomonas rhizophila</name>
    <dbReference type="NCBI Taxonomy" id="2071607"/>
    <lineage>
        <taxon>Bacteria</taxon>
        <taxon>Pseudomonadati</taxon>
        <taxon>Pseudomonadota</taxon>
        <taxon>Alphaproteobacteria</taxon>
        <taxon>Sphingomonadales</taxon>
        <taxon>Sphingomonadaceae</taxon>
        <taxon>Sphingomonas</taxon>
    </lineage>
</organism>
<feature type="chain" id="PRO_5028815248" evidence="2">
    <location>
        <begin position="27"/>
        <end position="92"/>
    </location>
</feature>
<feature type="signal peptide" evidence="2">
    <location>
        <begin position="1"/>
        <end position="26"/>
    </location>
</feature>
<evidence type="ECO:0000256" key="1">
    <source>
        <dbReference type="SAM" id="MobiDB-lite"/>
    </source>
</evidence>
<dbReference type="Proteomes" id="UP000515955">
    <property type="component" value="Chromosome"/>
</dbReference>
<feature type="region of interest" description="Disordered" evidence="1">
    <location>
        <begin position="26"/>
        <end position="66"/>
    </location>
</feature>
<dbReference type="EMBL" id="CP060717">
    <property type="protein sequence ID" value="QNN65004.1"/>
    <property type="molecule type" value="Genomic_DNA"/>
</dbReference>
<dbReference type="KEGG" id="srhi:H9L12_12540"/>
<proteinExistence type="predicted"/>
<gene>
    <name evidence="3" type="ORF">H9L12_12540</name>
</gene>
<keyword evidence="4" id="KW-1185">Reference proteome</keyword>
<reference evidence="3 4" key="1">
    <citation type="submission" date="2020-08" db="EMBL/GenBank/DDBJ databases">
        <title>Genome sequence of Sphingomonas rhizophila KACC 19189T.</title>
        <authorList>
            <person name="Hyun D.-W."/>
            <person name="Bae J.-W."/>
        </authorList>
    </citation>
    <scope>NUCLEOTIDE SEQUENCE [LARGE SCALE GENOMIC DNA]</scope>
    <source>
        <strain evidence="3 4">KACC 19189</strain>
    </source>
</reference>
<sequence>MTRVVKTVLLVGAVAFAATAATAAFASTGGDGDKKTPSGFSYDIKDGKRVPKAGNRVNNADGSWREETKKGGCTEVKEMSAAGELKITRTCS</sequence>
<evidence type="ECO:0000313" key="4">
    <source>
        <dbReference type="Proteomes" id="UP000515955"/>
    </source>
</evidence>
<protein>
    <submittedName>
        <fullName evidence="3">Uncharacterized protein</fullName>
    </submittedName>
</protein>
<name>A0A7G9SAX9_9SPHN</name>
<accession>A0A7G9SAX9</accession>